<comment type="caution">
    <text evidence="1">The sequence shown here is derived from an EMBL/GenBank/DDBJ whole genome shotgun (WGS) entry which is preliminary data.</text>
</comment>
<dbReference type="EMBL" id="CAUYUJ010008534">
    <property type="protein sequence ID" value="CAK0824201.1"/>
    <property type="molecule type" value="Genomic_DNA"/>
</dbReference>
<proteinExistence type="predicted"/>
<protein>
    <submittedName>
        <fullName evidence="1">Uncharacterized protein</fullName>
    </submittedName>
</protein>
<evidence type="ECO:0000313" key="2">
    <source>
        <dbReference type="Proteomes" id="UP001189429"/>
    </source>
</evidence>
<dbReference type="Proteomes" id="UP001189429">
    <property type="component" value="Unassembled WGS sequence"/>
</dbReference>
<name>A0ABN9S020_9DINO</name>
<keyword evidence="2" id="KW-1185">Reference proteome</keyword>
<sequence length="73" mass="7777">MARWPGGTGGPRCRRSCRRPALRRFPAAGLGPVTWPAADPGCRELIFDGNGGGGIWSPLPWETGCWAQGVEAQ</sequence>
<reference evidence="1" key="1">
    <citation type="submission" date="2023-10" db="EMBL/GenBank/DDBJ databases">
        <authorList>
            <person name="Chen Y."/>
            <person name="Shah S."/>
            <person name="Dougan E. K."/>
            <person name="Thang M."/>
            <person name="Chan C."/>
        </authorList>
    </citation>
    <scope>NUCLEOTIDE SEQUENCE [LARGE SCALE GENOMIC DNA]</scope>
</reference>
<gene>
    <name evidence="1" type="ORF">PCOR1329_LOCUS24670</name>
</gene>
<evidence type="ECO:0000313" key="1">
    <source>
        <dbReference type="EMBL" id="CAK0824201.1"/>
    </source>
</evidence>
<organism evidence="1 2">
    <name type="scientific">Prorocentrum cordatum</name>
    <dbReference type="NCBI Taxonomy" id="2364126"/>
    <lineage>
        <taxon>Eukaryota</taxon>
        <taxon>Sar</taxon>
        <taxon>Alveolata</taxon>
        <taxon>Dinophyceae</taxon>
        <taxon>Prorocentrales</taxon>
        <taxon>Prorocentraceae</taxon>
        <taxon>Prorocentrum</taxon>
    </lineage>
</organism>
<feature type="non-terminal residue" evidence="1">
    <location>
        <position position="73"/>
    </location>
</feature>
<accession>A0ABN9S020</accession>